<accession>A0ABU6Z4W0</accession>
<organism evidence="2 3">
    <name type="scientific">Stylosanthes scabra</name>
    <dbReference type="NCBI Taxonomy" id="79078"/>
    <lineage>
        <taxon>Eukaryota</taxon>
        <taxon>Viridiplantae</taxon>
        <taxon>Streptophyta</taxon>
        <taxon>Embryophyta</taxon>
        <taxon>Tracheophyta</taxon>
        <taxon>Spermatophyta</taxon>
        <taxon>Magnoliopsida</taxon>
        <taxon>eudicotyledons</taxon>
        <taxon>Gunneridae</taxon>
        <taxon>Pentapetalae</taxon>
        <taxon>rosids</taxon>
        <taxon>fabids</taxon>
        <taxon>Fabales</taxon>
        <taxon>Fabaceae</taxon>
        <taxon>Papilionoideae</taxon>
        <taxon>50 kb inversion clade</taxon>
        <taxon>dalbergioids sensu lato</taxon>
        <taxon>Dalbergieae</taxon>
        <taxon>Pterocarpus clade</taxon>
        <taxon>Stylosanthes</taxon>
    </lineage>
</organism>
<dbReference type="EMBL" id="JASCZI010271920">
    <property type="protein sequence ID" value="MED6217637.1"/>
    <property type="molecule type" value="Genomic_DNA"/>
</dbReference>
<comment type="caution">
    <text evidence="2">The sequence shown here is derived from an EMBL/GenBank/DDBJ whole genome shotgun (WGS) entry which is preliminary data.</text>
</comment>
<dbReference type="SUPFAM" id="SSF51735">
    <property type="entry name" value="NAD(P)-binding Rossmann-fold domains"/>
    <property type="match status" value="1"/>
</dbReference>
<proteinExistence type="predicted"/>
<dbReference type="Pfam" id="PF22917">
    <property type="entry name" value="PRISE"/>
    <property type="match status" value="1"/>
</dbReference>
<dbReference type="CDD" id="cd08948">
    <property type="entry name" value="5beta-POR_like_SDR_a"/>
    <property type="match status" value="1"/>
</dbReference>
<evidence type="ECO:0000313" key="3">
    <source>
        <dbReference type="Proteomes" id="UP001341840"/>
    </source>
</evidence>
<dbReference type="Proteomes" id="UP001341840">
    <property type="component" value="Unassembled WGS sequence"/>
</dbReference>
<dbReference type="PANTHER" id="PTHR32487">
    <property type="entry name" value="3-OXO-DELTA(4,5)-STEROID 5-BETA-REDUCTASE"/>
    <property type="match status" value="1"/>
</dbReference>
<protein>
    <submittedName>
        <fullName evidence="2">NineTeen Complex (NTC) component</fullName>
        <ecNumber evidence="2">1.3.1.3</ecNumber>
    </submittedName>
</protein>
<evidence type="ECO:0000259" key="1">
    <source>
        <dbReference type="Pfam" id="PF22917"/>
    </source>
</evidence>
<gene>
    <name evidence="2" type="primary">ISY1_2</name>
    <name evidence="2" type="ORF">PIB30_019401</name>
</gene>
<keyword evidence="3" id="KW-1185">Reference proteome</keyword>
<reference evidence="2 3" key="1">
    <citation type="journal article" date="2023" name="Plants (Basel)">
        <title>Bridging the Gap: Combining Genomics and Transcriptomics Approaches to Understand Stylosanthes scabra, an Orphan Legume from the Brazilian Caatinga.</title>
        <authorList>
            <person name="Ferreira-Neto J.R.C."/>
            <person name="da Silva M.D."/>
            <person name="Binneck E."/>
            <person name="de Melo N.F."/>
            <person name="da Silva R.H."/>
            <person name="de Melo A.L.T.M."/>
            <person name="Pandolfi V."/>
            <person name="Bustamante F.O."/>
            <person name="Brasileiro-Vidal A.C."/>
            <person name="Benko-Iseppon A.M."/>
        </authorList>
    </citation>
    <scope>NUCLEOTIDE SEQUENCE [LARGE SCALE GENOMIC DNA]</scope>
    <source>
        <tissue evidence="2">Leaves</tissue>
    </source>
</reference>
<name>A0ABU6Z4W0_9FABA</name>
<dbReference type="InterPro" id="IPR036291">
    <property type="entry name" value="NAD(P)-bd_dom_sf"/>
</dbReference>
<keyword evidence="2" id="KW-0560">Oxidoreductase</keyword>
<dbReference type="Gene3D" id="3.40.50.720">
    <property type="entry name" value="NAD(P)-binding Rossmann-like Domain"/>
    <property type="match status" value="1"/>
</dbReference>
<dbReference type="PANTHER" id="PTHR32487:SF0">
    <property type="entry name" value="3-OXO-DELTA(4,5)-STEROID 5-BETA-REDUCTASE"/>
    <property type="match status" value="1"/>
</dbReference>
<feature type="domain" description="PRISE-like Rossmann-fold" evidence="1">
    <location>
        <begin position="91"/>
        <end position="391"/>
    </location>
</feature>
<dbReference type="GO" id="GO:0047787">
    <property type="term" value="F:Delta4-3-oxosteroid 5beta-reductase activity"/>
    <property type="evidence" value="ECO:0007669"/>
    <property type="project" value="UniProtKB-EC"/>
</dbReference>
<dbReference type="EC" id="1.3.1.3" evidence="2"/>
<dbReference type="InterPro" id="IPR055222">
    <property type="entry name" value="PRISE-like_Rossmann-fold"/>
</dbReference>
<sequence>MLLEKLAVAPWLVLSKKSKNDEAEGGFKSVALLIGVTGIVGNSLAEILPLPNTPGGPWKVYGVARRPQPSWNAVHPIRYIQCDISDPHDAEAKLSLLTDVTHIFYTAWAPRSTEAEKCEVNGAMLRNVLRAVIPNAPSFRHVSLQTGICHYAESMNPLELKFHEPPLTEDLPRFGKPHFYHTQEDILMDETAKKEGATWSVHRPQLIFGFSPHCVMNIVGTLCVYAAICKHEGAPLRFPGNRLVWESYYMASDADLIAEQYIWAAVDHPSAKNEAFNCSNGDVFKWKQLWKVLAEQFGIEKYGYEEGSEVRLSEIMRDKGPVWDQIVRENQLQPTKIEDVASWWVADAALTILLPLDNMNKAKEHGFLGFRNTKSSFIYWINKTKANKIVP</sequence>
<evidence type="ECO:0000313" key="2">
    <source>
        <dbReference type="EMBL" id="MED6217637.1"/>
    </source>
</evidence>